<evidence type="ECO:0000313" key="3">
    <source>
        <dbReference type="Proteomes" id="UP000095003"/>
    </source>
</evidence>
<dbReference type="PANTHER" id="PTHR39173:SF1">
    <property type="entry name" value="ACETYLTRANSFERASE"/>
    <property type="match status" value="1"/>
</dbReference>
<dbReference type="GeneID" id="93303186"/>
<dbReference type="GO" id="GO:0016747">
    <property type="term" value="F:acyltransferase activity, transferring groups other than amino-acyl groups"/>
    <property type="evidence" value="ECO:0007669"/>
    <property type="project" value="InterPro"/>
</dbReference>
<evidence type="ECO:0000313" key="2">
    <source>
        <dbReference type="EMBL" id="ODM10672.1"/>
    </source>
</evidence>
<reference evidence="2 3" key="1">
    <citation type="submission" date="2016-07" db="EMBL/GenBank/DDBJ databases">
        <title>Characterization of isolates of Eisenbergiella tayi derived from blood cultures, using whole genome sequencing.</title>
        <authorList>
            <person name="Burdz T."/>
            <person name="Wiebe D."/>
            <person name="Huynh C."/>
            <person name="Bernard K."/>
        </authorList>
    </citation>
    <scope>NUCLEOTIDE SEQUENCE [LARGE SCALE GENOMIC DNA]</scope>
    <source>
        <strain evidence="2 3">NML 120489</strain>
    </source>
</reference>
<dbReference type="SUPFAM" id="SSF55729">
    <property type="entry name" value="Acyl-CoA N-acyltransferases (Nat)"/>
    <property type="match status" value="1"/>
</dbReference>
<dbReference type="Pfam" id="PF00583">
    <property type="entry name" value="Acetyltransf_1"/>
    <property type="match status" value="1"/>
</dbReference>
<protein>
    <submittedName>
        <fullName evidence="2">Acetyltransferase (GNAT) family protein</fullName>
    </submittedName>
</protein>
<dbReference type="AlphaFoldDB" id="A0A1E3APN2"/>
<dbReference type="EMBL" id="MCGI01000003">
    <property type="protein sequence ID" value="ODM10672.1"/>
    <property type="molecule type" value="Genomic_DNA"/>
</dbReference>
<comment type="caution">
    <text evidence="2">The sequence shown here is derived from an EMBL/GenBank/DDBJ whole genome shotgun (WGS) entry which is preliminary data.</text>
</comment>
<dbReference type="PANTHER" id="PTHR39173">
    <property type="entry name" value="ACETYLTRANSFERASE"/>
    <property type="match status" value="1"/>
</dbReference>
<dbReference type="PROSITE" id="PS51186">
    <property type="entry name" value="GNAT"/>
    <property type="match status" value="1"/>
</dbReference>
<name>A0A1E3APN2_9FIRM</name>
<dbReference type="RefSeq" id="WP_069157523.1">
    <property type="nucleotide sequence ID" value="NZ_DBFYTC010000181.1"/>
</dbReference>
<organism evidence="2 3">
    <name type="scientific">Eisenbergiella tayi</name>
    <dbReference type="NCBI Taxonomy" id="1432052"/>
    <lineage>
        <taxon>Bacteria</taxon>
        <taxon>Bacillati</taxon>
        <taxon>Bacillota</taxon>
        <taxon>Clostridia</taxon>
        <taxon>Lachnospirales</taxon>
        <taxon>Lachnospiraceae</taxon>
        <taxon>Eisenbergiella</taxon>
    </lineage>
</organism>
<evidence type="ECO:0000259" key="1">
    <source>
        <dbReference type="PROSITE" id="PS51186"/>
    </source>
</evidence>
<dbReference type="Proteomes" id="UP000095003">
    <property type="component" value="Unassembled WGS sequence"/>
</dbReference>
<gene>
    <name evidence="2" type="ORF">BEH84_03101</name>
</gene>
<feature type="domain" description="N-acetyltransferase" evidence="1">
    <location>
        <begin position="19"/>
        <end position="168"/>
    </location>
</feature>
<accession>A0A1E3APN2</accession>
<dbReference type="CDD" id="cd04301">
    <property type="entry name" value="NAT_SF"/>
    <property type="match status" value="1"/>
</dbReference>
<proteinExistence type="predicted"/>
<sequence>MLYLKKVNEQDAQEEYVYITNLPADENGFTNRYYGISEEDFMQKALPEMIHFSNGVGLPEGFVPETDFFLWEDNHIVGMFRIRHFFNDFLREGAGHIGYGIKKEYRGKGYASRGLAQALEEARRLVKEDEIYMSVNRDNPASLRVQEKNGAYIHHMDDKEYYTRIKIK</sequence>
<keyword evidence="2" id="KW-0808">Transferase</keyword>
<dbReference type="InterPro" id="IPR016181">
    <property type="entry name" value="Acyl_CoA_acyltransferase"/>
</dbReference>
<dbReference type="Gene3D" id="3.40.630.30">
    <property type="match status" value="1"/>
</dbReference>
<dbReference type="PATRIC" id="fig|1432052.3.peg.3432"/>
<dbReference type="InterPro" id="IPR000182">
    <property type="entry name" value="GNAT_dom"/>
</dbReference>